<reference evidence="4" key="1">
    <citation type="submission" date="2017-02" db="UniProtKB">
        <authorList>
            <consortium name="WormBaseParasite"/>
        </authorList>
    </citation>
    <scope>IDENTIFICATION</scope>
</reference>
<feature type="compositionally biased region" description="Acidic residues" evidence="1">
    <location>
        <begin position="114"/>
        <end position="129"/>
    </location>
</feature>
<accession>A0A0M3KGF1</accession>
<name>A0A0M3KGF1_ANISI</name>
<reference evidence="2 3" key="2">
    <citation type="submission" date="2018-11" db="EMBL/GenBank/DDBJ databases">
        <authorList>
            <consortium name="Pathogen Informatics"/>
        </authorList>
    </citation>
    <scope>NUCLEOTIDE SEQUENCE [LARGE SCALE GENOMIC DNA]</scope>
</reference>
<feature type="compositionally biased region" description="Polar residues" evidence="1">
    <location>
        <begin position="59"/>
        <end position="73"/>
    </location>
</feature>
<dbReference type="AlphaFoldDB" id="A0A0M3KGF1"/>
<feature type="region of interest" description="Disordered" evidence="1">
    <location>
        <begin position="111"/>
        <end position="152"/>
    </location>
</feature>
<dbReference type="OrthoDB" id="10655029at2759"/>
<gene>
    <name evidence="2" type="ORF">ASIM_LOCUS19449</name>
</gene>
<keyword evidence="3" id="KW-1185">Reference proteome</keyword>
<evidence type="ECO:0000313" key="3">
    <source>
        <dbReference type="Proteomes" id="UP000267096"/>
    </source>
</evidence>
<organism evidence="4">
    <name type="scientific">Anisakis simplex</name>
    <name type="common">Herring worm</name>
    <dbReference type="NCBI Taxonomy" id="6269"/>
    <lineage>
        <taxon>Eukaryota</taxon>
        <taxon>Metazoa</taxon>
        <taxon>Ecdysozoa</taxon>
        <taxon>Nematoda</taxon>
        <taxon>Chromadorea</taxon>
        <taxon>Rhabditida</taxon>
        <taxon>Spirurina</taxon>
        <taxon>Ascaridomorpha</taxon>
        <taxon>Ascaridoidea</taxon>
        <taxon>Anisakidae</taxon>
        <taxon>Anisakis</taxon>
        <taxon>Anisakis simplex complex</taxon>
    </lineage>
</organism>
<proteinExistence type="predicted"/>
<dbReference type="Proteomes" id="UP000267096">
    <property type="component" value="Unassembled WGS sequence"/>
</dbReference>
<feature type="region of interest" description="Disordered" evidence="1">
    <location>
        <begin position="164"/>
        <end position="184"/>
    </location>
</feature>
<dbReference type="EMBL" id="UYRR01037252">
    <property type="protein sequence ID" value="VDK69710.1"/>
    <property type="molecule type" value="Genomic_DNA"/>
</dbReference>
<protein>
    <submittedName>
        <fullName evidence="4">Serine/threonine-protein kinase DDB_G0282963</fullName>
    </submittedName>
</protein>
<feature type="region of interest" description="Disordered" evidence="1">
    <location>
        <begin position="32"/>
        <end position="89"/>
    </location>
</feature>
<evidence type="ECO:0000313" key="2">
    <source>
        <dbReference type="EMBL" id="VDK69710.1"/>
    </source>
</evidence>
<evidence type="ECO:0000256" key="1">
    <source>
        <dbReference type="SAM" id="MobiDB-lite"/>
    </source>
</evidence>
<feature type="compositionally biased region" description="Low complexity" evidence="1">
    <location>
        <begin position="79"/>
        <end position="88"/>
    </location>
</feature>
<evidence type="ECO:0000313" key="4">
    <source>
        <dbReference type="WBParaSite" id="ASIM_0002006401-mRNA-1"/>
    </source>
</evidence>
<sequence length="246" mass="26899">MILFIVSLSFEERLLNQNPIIVKREVPERAQVVSHHQQHIPEIKPHSVEVSNADESDLDSSPSTPRNATSGEETTAAGPPSSSPLLLPHYAKKKSGGKLHFAFNLLKSVRSETNDDEGGSDSEINEDNQDTLSVHEAGGAGGGDRRSRLSIKHTSSKLYQLRQRVSTDSIDEDQGATTNANNTINNTNVDHAPLYHRYGHECSPQSINFTNASNSSTAVTSTISSYLNPSRWRLRKMSKSVVIPTG</sequence>
<dbReference type="WBParaSite" id="ASIM_0002006401-mRNA-1">
    <property type="protein sequence ID" value="ASIM_0002006401-mRNA-1"/>
    <property type="gene ID" value="ASIM_0002006401"/>
</dbReference>